<dbReference type="InterPro" id="IPR017517">
    <property type="entry name" value="Maleyloyr_isom"/>
</dbReference>
<organism evidence="2 3">
    <name type="scientific">Streptomyces camponoticapitis</name>
    <dbReference type="NCBI Taxonomy" id="1616125"/>
    <lineage>
        <taxon>Bacteria</taxon>
        <taxon>Bacillati</taxon>
        <taxon>Actinomycetota</taxon>
        <taxon>Actinomycetes</taxon>
        <taxon>Kitasatosporales</taxon>
        <taxon>Streptomycetaceae</taxon>
        <taxon>Streptomyces</taxon>
    </lineage>
</organism>
<dbReference type="Gene3D" id="1.20.120.450">
    <property type="entry name" value="dinb family like domain"/>
    <property type="match status" value="1"/>
</dbReference>
<gene>
    <name evidence="2" type="ORF">GCM10011583_48130</name>
</gene>
<name>A0ABQ2EG21_9ACTN</name>
<accession>A0ABQ2EG21</accession>
<feature type="domain" description="Mycothiol-dependent maleylpyruvate isomerase metal-binding" evidence="1">
    <location>
        <begin position="13"/>
        <end position="143"/>
    </location>
</feature>
<dbReference type="SUPFAM" id="SSF109854">
    <property type="entry name" value="DinB/YfiT-like putative metalloenzymes"/>
    <property type="match status" value="1"/>
</dbReference>
<dbReference type="InterPro" id="IPR034660">
    <property type="entry name" value="DinB/YfiT-like"/>
</dbReference>
<sequence>MPDPAEGYQHVQERLIAVVTDPATALQTRVPACPAWSVHDVLAHHTGYVADIATGNFPEFAEGQSILDEWRDDGVARARDAMTARQVTEREDRPVDQLVAEWQKSTPPLLELLRGPRPDAAPFGALTGNIALNDLVVHETDIRAALGLPRAAESPALSTALAGYGMGLGHRIRALGLPALVLSYAGMERTIGDGEPGARLRADRHELLRVMAGRRSREQILALDWDGDPLPYLDVLSEFGPVKTATTD</sequence>
<evidence type="ECO:0000313" key="2">
    <source>
        <dbReference type="EMBL" id="GGK10368.1"/>
    </source>
</evidence>
<dbReference type="RefSeq" id="WP_189109633.1">
    <property type="nucleotide sequence ID" value="NZ_BMMV01000017.1"/>
</dbReference>
<dbReference type="InterPro" id="IPR024344">
    <property type="entry name" value="MDMPI_metal-binding"/>
</dbReference>
<evidence type="ECO:0000313" key="3">
    <source>
        <dbReference type="Proteomes" id="UP000660265"/>
    </source>
</evidence>
<dbReference type="Proteomes" id="UP000660265">
    <property type="component" value="Unassembled WGS sequence"/>
</dbReference>
<evidence type="ECO:0000259" key="1">
    <source>
        <dbReference type="Pfam" id="PF11716"/>
    </source>
</evidence>
<reference evidence="3" key="1">
    <citation type="journal article" date="2019" name="Int. J. Syst. Evol. Microbiol.">
        <title>The Global Catalogue of Microorganisms (GCM) 10K type strain sequencing project: providing services to taxonomists for standard genome sequencing and annotation.</title>
        <authorList>
            <consortium name="The Broad Institute Genomics Platform"/>
            <consortium name="The Broad Institute Genome Sequencing Center for Infectious Disease"/>
            <person name="Wu L."/>
            <person name="Ma J."/>
        </authorList>
    </citation>
    <scope>NUCLEOTIDE SEQUENCE [LARGE SCALE GENOMIC DNA]</scope>
    <source>
        <strain evidence="3">CGMCC 4.7275</strain>
    </source>
</reference>
<comment type="caution">
    <text evidence="2">The sequence shown here is derived from an EMBL/GenBank/DDBJ whole genome shotgun (WGS) entry which is preliminary data.</text>
</comment>
<proteinExistence type="predicted"/>
<keyword evidence="3" id="KW-1185">Reference proteome</keyword>
<protein>
    <recommendedName>
        <fullName evidence="1">Mycothiol-dependent maleylpyruvate isomerase metal-binding domain-containing protein</fullName>
    </recommendedName>
</protein>
<dbReference type="EMBL" id="BMMV01000017">
    <property type="protein sequence ID" value="GGK10368.1"/>
    <property type="molecule type" value="Genomic_DNA"/>
</dbReference>
<dbReference type="NCBIfam" id="TIGR03083">
    <property type="entry name" value="maleylpyruvate isomerase family mycothiol-dependent enzyme"/>
    <property type="match status" value="1"/>
</dbReference>
<dbReference type="Pfam" id="PF11716">
    <property type="entry name" value="MDMPI_N"/>
    <property type="match status" value="1"/>
</dbReference>